<gene>
    <name evidence="1" type="ordered locus">Bd0494</name>
</gene>
<dbReference type="AlphaFoldDB" id="Q6MQH3"/>
<proteinExistence type="predicted"/>
<dbReference type="TCDB" id="1.B.60.1.10">
    <property type="family name" value="the omp50 porin (omp50 porin) family"/>
</dbReference>
<evidence type="ECO:0000313" key="2">
    <source>
        <dbReference type="Proteomes" id="UP000008080"/>
    </source>
</evidence>
<dbReference type="HOGENOM" id="CLU_617733_0_0_7"/>
<reference evidence="1 2" key="1">
    <citation type="journal article" date="2004" name="Science">
        <title>A predator unmasked: life cycle of Bdellovibrio bacteriovorus from a genomic perspective.</title>
        <authorList>
            <person name="Rendulic S."/>
            <person name="Jagtap P."/>
            <person name="Rosinus A."/>
            <person name="Eppinger M."/>
            <person name="Baar C."/>
            <person name="Lanz C."/>
            <person name="Keller H."/>
            <person name="Lambert C."/>
            <person name="Evans K.J."/>
            <person name="Goesmann A."/>
            <person name="Meyer F."/>
            <person name="Sockett R.E."/>
            <person name="Schuster S.C."/>
        </authorList>
    </citation>
    <scope>NUCLEOTIDE SEQUENCE [LARGE SCALE GENOMIC DNA]</scope>
    <source>
        <strain evidence="2">ATCC 15356 / DSM 50701 / NCIMB 9529 / HD100</strain>
    </source>
</reference>
<evidence type="ECO:0000313" key="1">
    <source>
        <dbReference type="EMBL" id="CAE78474.1"/>
    </source>
</evidence>
<protein>
    <submittedName>
        <fullName evidence="1">Putative outer membrane protein</fullName>
    </submittedName>
</protein>
<keyword evidence="2" id="KW-1185">Reference proteome</keyword>
<accession>Q6MQH3</accession>
<dbReference type="RefSeq" id="WP_011163076.1">
    <property type="nucleotide sequence ID" value="NC_005363.1"/>
</dbReference>
<dbReference type="Proteomes" id="UP000008080">
    <property type="component" value="Chromosome"/>
</dbReference>
<dbReference type="EMBL" id="BX842647">
    <property type="protein sequence ID" value="CAE78474.1"/>
    <property type="molecule type" value="Genomic_DNA"/>
</dbReference>
<dbReference type="STRING" id="264462.Bd0494"/>
<organism evidence="1 2">
    <name type="scientific">Bdellovibrio bacteriovorus (strain ATCC 15356 / DSM 50701 / NCIMB 9529 / HD100)</name>
    <dbReference type="NCBI Taxonomy" id="264462"/>
    <lineage>
        <taxon>Bacteria</taxon>
        <taxon>Pseudomonadati</taxon>
        <taxon>Bdellovibrionota</taxon>
        <taxon>Bdellovibrionia</taxon>
        <taxon>Bdellovibrionales</taxon>
        <taxon>Pseudobdellovibrionaceae</taxon>
        <taxon>Bdellovibrio</taxon>
    </lineage>
</organism>
<dbReference type="eggNOG" id="ENOG50316BT">
    <property type="taxonomic scope" value="Bacteria"/>
</dbReference>
<dbReference type="GeneID" id="93011604"/>
<dbReference type="InterPro" id="IPR021803">
    <property type="entry name" value="DUF3373"/>
</dbReference>
<sequence length="443" mass="49090">MKSAVFGVLFFMGVLAQAEQGPAYVVTPKSVEERLAELEANQHLRYLSFSGFLINTYDHISVSESYPDSLDHSDLQYLRLRFSLNADAEISPQVRVYTRLTTTKFVNNWRTQGGSPSYIQDIEGIYSNSGSWIFLEKAYVDLSCPESVWTLSVGRLPTVNGSPEHMWDLLPRQGTYPLLTFDAPLGGAALTYRADRLLPQDHELAVRLLYTPFVDVFWGGNLKYLKPPQDDTNGSTPVGNETDTLINMGSVQLDYSIQNPQGAEQAGFILQYYKSGRLPFSSGAGTSDLNVQVDGVTGLLDVIGIAQTGWDVSISHSYTNAISDGLLAPGLGFGTDQEHGSNYGSLTLLSTRYRWSSWAAGAEWLSSSDAPFYFSAAPENLTRFYSTPGHSGHLYLTKKWLSLVTIRAGYRQQNYSSLPLGFGPVQSTDRILKTYYLSLRTDF</sequence>
<name>Q6MQH3_BDEBA</name>
<dbReference type="Pfam" id="PF11853">
    <property type="entry name" value="DUF3373"/>
    <property type="match status" value="1"/>
</dbReference>
<dbReference type="KEGG" id="bba:Bd0494"/>